<dbReference type="Proteomes" id="UP000321570">
    <property type="component" value="Unassembled WGS sequence"/>
</dbReference>
<reference evidence="5 6" key="1">
    <citation type="submission" date="2019-07" db="EMBL/GenBank/DDBJ databases">
        <authorList>
            <person name="Jastrzebski P J."/>
            <person name="Paukszto L."/>
            <person name="Jastrzebski P J."/>
        </authorList>
    </citation>
    <scope>NUCLEOTIDE SEQUENCE [LARGE SCALE GENOMIC DNA]</scope>
    <source>
        <strain evidence="5 6">WMS-il1</strain>
    </source>
</reference>
<evidence type="ECO:0000256" key="2">
    <source>
        <dbReference type="ARBA" id="ARBA00022801"/>
    </source>
</evidence>
<evidence type="ECO:0000259" key="4">
    <source>
        <dbReference type="PROSITE" id="PS51845"/>
    </source>
</evidence>
<dbReference type="PANTHER" id="PTHR11347">
    <property type="entry name" value="CYCLIC NUCLEOTIDE PHOSPHODIESTERASE"/>
    <property type="match status" value="1"/>
</dbReference>
<dbReference type="EMBL" id="CABIJS010000388">
    <property type="protein sequence ID" value="VUZ50716.1"/>
    <property type="molecule type" value="Genomic_DNA"/>
</dbReference>
<dbReference type="GO" id="GO:0007165">
    <property type="term" value="P:signal transduction"/>
    <property type="evidence" value="ECO:0007669"/>
    <property type="project" value="InterPro"/>
</dbReference>
<organism evidence="5 6">
    <name type="scientific">Hymenolepis diminuta</name>
    <name type="common">Rat tapeworm</name>
    <dbReference type="NCBI Taxonomy" id="6216"/>
    <lineage>
        <taxon>Eukaryota</taxon>
        <taxon>Metazoa</taxon>
        <taxon>Spiralia</taxon>
        <taxon>Lophotrochozoa</taxon>
        <taxon>Platyhelminthes</taxon>
        <taxon>Cestoda</taxon>
        <taxon>Eucestoda</taxon>
        <taxon>Cyclophyllidea</taxon>
        <taxon>Hymenolepididae</taxon>
        <taxon>Hymenolepis</taxon>
    </lineage>
</organism>
<dbReference type="Pfam" id="PF00233">
    <property type="entry name" value="PDEase_I"/>
    <property type="match status" value="1"/>
</dbReference>
<dbReference type="CDD" id="cd00077">
    <property type="entry name" value="HDc"/>
    <property type="match status" value="1"/>
</dbReference>
<dbReference type="GO" id="GO:0004114">
    <property type="term" value="F:3',5'-cyclic-nucleotide phosphodiesterase activity"/>
    <property type="evidence" value="ECO:0007669"/>
    <property type="project" value="InterPro"/>
</dbReference>
<feature type="domain" description="PDEase" evidence="4">
    <location>
        <begin position="1"/>
        <end position="127"/>
    </location>
</feature>
<protein>
    <recommendedName>
        <fullName evidence="4">PDEase domain-containing protein</fullName>
    </recommendedName>
</protein>
<evidence type="ECO:0000313" key="6">
    <source>
        <dbReference type="Proteomes" id="UP000321570"/>
    </source>
</evidence>
<gene>
    <name evidence="5" type="ORF">WMSIL1_LOCUS9555</name>
</gene>
<dbReference type="PROSITE" id="PS51845">
    <property type="entry name" value="PDEASE_I_2"/>
    <property type="match status" value="1"/>
</dbReference>
<feature type="non-terminal residue" evidence="5">
    <location>
        <position position="1"/>
    </location>
</feature>
<proteinExistence type="predicted"/>
<feature type="binding site" evidence="3">
    <location>
        <position position="88"/>
    </location>
    <ligand>
        <name>Zn(2+)</name>
        <dbReference type="ChEBI" id="CHEBI:29105"/>
        <label>1</label>
    </ligand>
</feature>
<dbReference type="Gene3D" id="1.10.1300.10">
    <property type="entry name" value="3'5'-cyclic nucleotide phosphodiesterase, catalytic domain"/>
    <property type="match status" value="1"/>
</dbReference>
<dbReference type="AlphaFoldDB" id="A0A564YU58"/>
<dbReference type="InterPro" id="IPR036971">
    <property type="entry name" value="PDEase_catalytic_dom_sf"/>
</dbReference>
<dbReference type="InterPro" id="IPR023088">
    <property type="entry name" value="PDEase"/>
</dbReference>
<name>A0A564YU58_HYMDI</name>
<keyword evidence="6" id="KW-1185">Reference proteome</keyword>
<feature type="non-terminal residue" evidence="5">
    <location>
        <position position="127"/>
    </location>
</feature>
<dbReference type="GO" id="GO:0046872">
    <property type="term" value="F:metal ion binding"/>
    <property type="evidence" value="ECO:0007669"/>
    <property type="project" value="UniProtKB-KW"/>
</dbReference>
<evidence type="ECO:0000256" key="3">
    <source>
        <dbReference type="PIRSR" id="PIRSR623088-3"/>
    </source>
</evidence>
<evidence type="ECO:0000256" key="1">
    <source>
        <dbReference type="ARBA" id="ARBA00022723"/>
    </source>
</evidence>
<dbReference type="InterPro" id="IPR003607">
    <property type="entry name" value="HD/PDEase_dom"/>
</dbReference>
<accession>A0A564YU58</accession>
<dbReference type="SUPFAM" id="SSF109604">
    <property type="entry name" value="HD-domain/PDEase-like"/>
    <property type="match status" value="1"/>
</dbReference>
<dbReference type="PRINTS" id="PR00387">
    <property type="entry name" value="PDIESTERASE1"/>
</dbReference>
<dbReference type="InterPro" id="IPR002073">
    <property type="entry name" value="PDEase_catalytic_dom"/>
</dbReference>
<keyword evidence="2" id="KW-0378">Hydrolase</keyword>
<sequence length="127" mass="14785">ALLYNDRGVLENHHISAAYRVTQLPAFNIFVNVPRCQFQDIRRLVIEMVLNTDMSLHFSQIKTVNKLIKLPEPIERPKTYSLILHAADISHPTKSWKLHEKWTHMLVEEFFNQGDRETARGLPVSPL</sequence>
<evidence type="ECO:0000313" key="5">
    <source>
        <dbReference type="EMBL" id="VUZ50716.1"/>
    </source>
</evidence>
<keyword evidence="1 3" id="KW-0479">Metal-binding</keyword>